<keyword evidence="1" id="KW-1133">Transmembrane helix</keyword>
<reference evidence="2" key="1">
    <citation type="journal article" date="2020" name="mSystems">
        <title>Genome- and Community-Level Interaction Insights into Carbon Utilization and Element Cycling Functions of Hydrothermarchaeota in Hydrothermal Sediment.</title>
        <authorList>
            <person name="Zhou Z."/>
            <person name="Liu Y."/>
            <person name="Xu W."/>
            <person name="Pan J."/>
            <person name="Luo Z.H."/>
            <person name="Li M."/>
        </authorList>
    </citation>
    <scope>NUCLEOTIDE SEQUENCE [LARGE SCALE GENOMIC DNA]</scope>
    <source>
        <strain evidence="2">SpSt-914</strain>
    </source>
</reference>
<keyword evidence="1" id="KW-0812">Transmembrane</keyword>
<feature type="transmembrane region" description="Helical" evidence="1">
    <location>
        <begin position="74"/>
        <end position="99"/>
    </location>
</feature>
<organism evidence="2">
    <name type="scientific">candidate division WOR-3 bacterium</name>
    <dbReference type="NCBI Taxonomy" id="2052148"/>
    <lineage>
        <taxon>Bacteria</taxon>
        <taxon>Bacteria division WOR-3</taxon>
    </lineage>
</organism>
<accession>A0A7V3PSC0</accession>
<evidence type="ECO:0000313" key="2">
    <source>
        <dbReference type="EMBL" id="HGD12540.1"/>
    </source>
</evidence>
<dbReference type="EMBL" id="DTMZ01000004">
    <property type="protein sequence ID" value="HGD12540.1"/>
    <property type="molecule type" value="Genomic_DNA"/>
</dbReference>
<gene>
    <name evidence="2" type="ORF">ENX16_00420</name>
</gene>
<comment type="caution">
    <text evidence="2">The sequence shown here is derived from an EMBL/GenBank/DDBJ whole genome shotgun (WGS) entry which is preliminary data.</text>
</comment>
<keyword evidence="1" id="KW-0472">Membrane</keyword>
<protein>
    <submittedName>
        <fullName evidence="2">Uncharacterized protein</fullName>
    </submittedName>
</protein>
<evidence type="ECO:0000256" key="1">
    <source>
        <dbReference type="SAM" id="Phobius"/>
    </source>
</evidence>
<name>A0A7V3PSC0_UNCW3</name>
<sequence>MACFLVPATTGVVTTLLRRKFPERMHPEWLNAMLGGGSAMLAVEHYAHGEVVFYPPFLTSMKNPQDITQLIKEMVTVGGTMTTVILLLWLTMLIIAHWLSLGRAAVKNNSGGGGCG</sequence>
<proteinExistence type="predicted"/>
<dbReference type="AlphaFoldDB" id="A0A7V3PSC0"/>